<reference evidence="2 3" key="1">
    <citation type="submission" date="2021-01" db="EMBL/GenBank/DDBJ databases">
        <title>Biogeographic distribution of Paracoccus.</title>
        <authorList>
            <person name="Hollensteiner J."/>
            <person name="Leineberger J."/>
            <person name="Brinkhoff T."/>
            <person name="Daniel R."/>
        </authorList>
    </citation>
    <scope>NUCLEOTIDE SEQUENCE [LARGE SCALE GENOMIC DNA]</scope>
    <source>
        <strain evidence="2 3">KCTC 22803</strain>
    </source>
</reference>
<feature type="region of interest" description="Disordered" evidence="1">
    <location>
        <begin position="103"/>
        <end position="283"/>
    </location>
</feature>
<evidence type="ECO:0000313" key="3">
    <source>
        <dbReference type="Proteomes" id="UP001219349"/>
    </source>
</evidence>
<keyword evidence="3" id="KW-1185">Reference proteome</keyword>
<protein>
    <submittedName>
        <fullName evidence="2">Uncharacterized protein</fullName>
    </submittedName>
</protein>
<evidence type="ECO:0000256" key="1">
    <source>
        <dbReference type="SAM" id="MobiDB-lite"/>
    </source>
</evidence>
<dbReference type="RefSeq" id="WP_271884473.1">
    <property type="nucleotide sequence ID" value="NZ_CP067136.1"/>
</dbReference>
<evidence type="ECO:0000313" key="2">
    <source>
        <dbReference type="EMBL" id="WCR07458.1"/>
    </source>
</evidence>
<dbReference type="EMBL" id="CP067136">
    <property type="protein sequence ID" value="WCR07458.1"/>
    <property type="molecule type" value="Genomic_DNA"/>
</dbReference>
<feature type="compositionally biased region" description="Low complexity" evidence="1">
    <location>
        <begin position="225"/>
        <end position="240"/>
    </location>
</feature>
<feature type="region of interest" description="Disordered" evidence="1">
    <location>
        <begin position="33"/>
        <end position="89"/>
    </location>
</feature>
<feature type="compositionally biased region" description="Low complexity" evidence="1">
    <location>
        <begin position="56"/>
        <end position="76"/>
    </location>
</feature>
<dbReference type="Proteomes" id="UP001219349">
    <property type="component" value="Chromosome"/>
</dbReference>
<accession>A0ABY7SKK1</accession>
<name>A0ABY7SKK1_9RHOB</name>
<feature type="compositionally biased region" description="Acidic residues" evidence="1">
    <location>
        <begin position="241"/>
        <end position="256"/>
    </location>
</feature>
<gene>
    <name evidence="2" type="ORF">JHX87_00965</name>
</gene>
<proteinExistence type="predicted"/>
<organism evidence="2 3">
    <name type="scientific">Paracoccus fistulariae</name>
    <dbReference type="NCBI Taxonomy" id="658446"/>
    <lineage>
        <taxon>Bacteria</taxon>
        <taxon>Pseudomonadati</taxon>
        <taxon>Pseudomonadota</taxon>
        <taxon>Alphaproteobacteria</taxon>
        <taxon>Rhodobacterales</taxon>
        <taxon>Paracoccaceae</taxon>
        <taxon>Paracoccus</taxon>
    </lineage>
</organism>
<sequence>MTRGFWKGLLHGGLLSAAALAVLSLLSPLPSRDELAVGTPADVPVPEVSPPDDSADAAPAPEMVEPVTTEVSPVVTGAPSAVAPPETRDESVISAVDMPVGSEFGRGGDLPPLMPQPLEQPQGAQGQSEAPGVVAPSEETAPVTEAVNDARPKAGEGAPAGLVTETAEAAPEVDLPSALQMPAALSSPQALGATERDSAPDMSALSEPRDIAALDAVEPQPEPGAPVAVIAPQPVPPVAEAEPDAPTETPAVDEDPPAQTEAPVTTAEAPVEDVTVPTPDLSLPWIAPEVTGTEVAETAAAEEADGTVLTEVVVQRPATDAPDLSLPPDITSLWATERN</sequence>